<dbReference type="RefSeq" id="WP_230079842.1">
    <property type="nucleotide sequence ID" value="NZ_QBKA01000002.1"/>
</dbReference>
<evidence type="ECO:0000256" key="1">
    <source>
        <dbReference type="SAM" id="MobiDB-lite"/>
    </source>
</evidence>
<dbReference type="AlphaFoldDB" id="A0A369Q7P6"/>
<dbReference type="Proteomes" id="UP000253727">
    <property type="component" value="Unassembled WGS sequence"/>
</dbReference>
<dbReference type="Pfam" id="PF05036">
    <property type="entry name" value="SPOR"/>
    <property type="match status" value="1"/>
</dbReference>
<dbReference type="SUPFAM" id="SSF110997">
    <property type="entry name" value="Sporulation related repeat"/>
    <property type="match status" value="1"/>
</dbReference>
<feature type="domain" description="SPOR" evidence="3">
    <location>
        <begin position="219"/>
        <end position="300"/>
    </location>
</feature>
<evidence type="ECO:0000313" key="5">
    <source>
        <dbReference type="Proteomes" id="UP000253727"/>
    </source>
</evidence>
<reference evidence="4 5" key="1">
    <citation type="submission" date="2018-04" db="EMBL/GenBank/DDBJ databases">
        <title>Altererythrobacter sp. HME9302 genome sequencing and assembly.</title>
        <authorList>
            <person name="Kang H."/>
            <person name="Kim H."/>
            <person name="Joh K."/>
        </authorList>
    </citation>
    <scope>NUCLEOTIDE SEQUENCE [LARGE SCALE GENOMIC DNA]</scope>
    <source>
        <strain evidence="4 5">HME9302</strain>
    </source>
</reference>
<feature type="compositionally biased region" description="Basic and acidic residues" evidence="1">
    <location>
        <begin position="59"/>
        <end position="69"/>
    </location>
</feature>
<gene>
    <name evidence="4" type="ORF">HME9302_00494</name>
</gene>
<keyword evidence="5" id="KW-1185">Reference proteome</keyword>
<evidence type="ECO:0000256" key="2">
    <source>
        <dbReference type="SAM" id="Phobius"/>
    </source>
</evidence>
<keyword evidence="2" id="KW-1133">Transmembrane helix</keyword>
<feature type="transmembrane region" description="Helical" evidence="2">
    <location>
        <begin position="109"/>
        <end position="130"/>
    </location>
</feature>
<proteinExistence type="predicted"/>
<evidence type="ECO:0000313" key="4">
    <source>
        <dbReference type="EMBL" id="RDC59307.1"/>
    </source>
</evidence>
<organism evidence="4 5">
    <name type="scientific">Alteripontixanthobacter maritimus</name>
    <dbReference type="NCBI Taxonomy" id="2161824"/>
    <lineage>
        <taxon>Bacteria</taxon>
        <taxon>Pseudomonadati</taxon>
        <taxon>Pseudomonadota</taxon>
        <taxon>Alphaproteobacteria</taxon>
        <taxon>Sphingomonadales</taxon>
        <taxon>Erythrobacteraceae</taxon>
        <taxon>Alteripontixanthobacter</taxon>
    </lineage>
</organism>
<feature type="region of interest" description="Disordered" evidence="1">
    <location>
        <begin position="141"/>
        <end position="223"/>
    </location>
</feature>
<dbReference type="InterPro" id="IPR036680">
    <property type="entry name" value="SPOR-like_sf"/>
</dbReference>
<feature type="compositionally biased region" description="Polar residues" evidence="1">
    <location>
        <begin position="186"/>
        <end position="197"/>
    </location>
</feature>
<dbReference type="EMBL" id="QBKA01000002">
    <property type="protein sequence ID" value="RDC59307.1"/>
    <property type="molecule type" value="Genomic_DNA"/>
</dbReference>
<feature type="region of interest" description="Disordered" evidence="1">
    <location>
        <begin position="27"/>
        <end position="69"/>
    </location>
</feature>
<keyword evidence="2" id="KW-0812">Transmembrane</keyword>
<evidence type="ECO:0000259" key="3">
    <source>
        <dbReference type="PROSITE" id="PS51724"/>
    </source>
</evidence>
<accession>A0A369Q7P6</accession>
<dbReference type="GO" id="GO:0042834">
    <property type="term" value="F:peptidoglycan binding"/>
    <property type="evidence" value="ECO:0007669"/>
    <property type="project" value="InterPro"/>
</dbReference>
<keyword evidence="2" id="KW-0472">Membrane</keyword>
<dbReference type="PROSITE" id="PS51724">
    <property type="entry name" value="SPOR"/>
    <property type="match status" value="1"/>
</dbReference>
<feature type="region of interest" description="Disordered" evidence="1">
    <location>
        <begin position="1"/>
        <end position="20"/>
    </location>
</feature>
<feature type="compositionally biased region" description="Basic and acidic residues" evidence="1">
    <location>
        <begin position="27"/>
        <end position="40"/>
    </location>
</feature>
<protein>
    <recommendedName>
        <fullName evidence="3">SPOR domain-containing protein</fullName>
    </recommendedName>
</protein>
<sequence>MAQGAGSDTGGHGSGLNRMIDRVAREVSQRIRHGRPDPEYRAANIEEPGVAEPTAGHEFLTKEDLMTDRDETQIDNTEELELANEDERLPWLESADYDEEEPGTDTGKIIAFVLLALVALALLIGGIWWLSNRGSDSDLVAEGGTLAAPEGDYKERPEDRGGREFEGAGDSAPAVGEGQSREGRLANSNTNAGSTGESDARPSIDRNQSGERQTPASDNAASGGVGVQVAAYSTPAGAERGWQVLSRQTDVLKGVKYRVVKGEIDRGTVYRLQAVTSSTAAARKLCDALKADGLPCQVKS</sequence>
<feature type="compositionally biased region" description="Polar residues" evidence="1">
    <location>
        <begin position="205"/>
        <end position="219"/>
    </location>
</feature>
<feature type="compositionally biased region" description="Basic and acidic residues" evidence="1">
    <location>
        <begin position="151"/>
        <end position="166"/>
    </location>
</feature>
<name>A0A369Q7P6_9SPHN</name>
<dbReference type="InterPro" id="IPR007730">
    <property type="entry name" value="SPOR-like_dom"/>
</dbReference>
<comment type="caution">
    <text evidence="4">The sequence shown here is derived from an EMBL/GenBank/DDBJ whole genome shotgun (WGS) entry which is preliminary data.</text>
</comment>
<dbReference type="Gene3D" id="3.30.70.1070">
    <property type="entry name" value="Sporulation related repeat"/>
    <property type="match status" value="1"/>
</dbReference>